<proteinExistence type="predicted"/>
<reference evidence="2 3" key="1">
    <citation type="submission" date="2024-02" db="EMBL/GenBank/DDBJ databases">
        <title>STSV induces naive adaptation in Sulfolobus.</title>
        <authorList>
            <person name="Xiang X."/>
            <person name="Song M."/>
        </authorList>
    </citation>
    <scope>NUCLEOTIDE SEQUENCE [LARGE SCALE GENOMIC DNA]</scope>
    <source>
        <strain evidence="2 3">RT2</strain>
    </source>
</reference>
<sequence>MKAKREVESFPGRRGRGKTLIMYPLPFSKFVELFGMKIPKGDVDYAMSKALDYIQYRQKLTELLDVYLLIGGFPNAIRDYFTTGKVNKSTISDFISSLILDVNKLKRSESLFKLTIKAIIERTTSEFSYHTIAKQGIGSVKSAISYVSILEKLFLLKTILAIDPNTGSPIPRKEKKFYFVDPFIYRAFAEWAFANLPNENELIEAVVVSHLSRIFPLFYLKRNGEVDIVIRQGEKFRGFEVKYGKAVRRKYIGKIKNITFLSKEEIGENVIPIPLFLALLDIPQSVEMMEIV</sequence>
<gene>
    <name evidence="2" type="ORF">V6M85_08070</name>
</gene>
<accession>A0AAX4KYP7</accession>
<dbReference type="Proteomes" id="UP001432202">
    <property type="component" value="Chromosome"/>
</dbReference>
<keyword evidence="3" id="KW-1185">Reference proteome</keyword>
<dbReference type="GeneID" id="89336716"/>
<dbReference type="PANTHER" id="PTHR33295">
    <property type="entry name" value="ATPASE"/>
    <property type="match status" value="1"/>
</dbReference>
<dbReference type="InterPro" id="IPR025420">
    <property type="entry name" value="DUF4143"/>
</dbReference>
<dbReference type="RefSeq" id="WP_338598620.1">
    <property type="nucleotide sequence ID" value="NZ_CP146016.1"/>
</dbReference>
<dbReference type="Pfam" id="PF13635">
    <property type="entry name" value="DUF4143"/>
    <property type="match status" value="1"/>
</dbReference>
<feature type="domain" description="DUF4143" evidence="1">
    <location>
        <begin position="101"/>
        <end position="244"/>
    </location>
</feature>
<dbReference type="AlphaFoldDB" id="A0AAX4KYP7"/>
<dbReference type="PANTHER" id="PTHR33295:SF18">
    <property type="entry name" value="AAA+ ATPASE DOMAIN-CONTAINING PROTEIN"/>
    <property type="match status" value="1"/>
</dbReference>
<organism evidence="2 3">
    <name type="scientific">Sulfolobus tengchongensis</name>
    <dbReference type="NCBI Taxonomy" id="207809"/>
    <lineage>
        <taxon>Archaea</taxon>
        <taxon>Thermoproteota</taxon>
        <taxon>Thermoprotei</taxon>
        <taxon>Sulfolobales</taxon>
        <taxon>Sulfolobaceae</taxon>
        <taxon>Sulfolobus</taxon>
    </lineage>
</organism>
<name>A0AAX4KYP7_9CREN</name>
<evidence type="ECO:0000313" key="2">
    <source>
        <dbReference type="EMBL" id="WWQ59455.1"/>
    </source>
</evidence>
<evidence type="ECO:0000313" key="3">
    <source>
        <dbReference type="Proteomes" id="UP001432202"/>
    </source>
</evidence>
<dbReference type="EMBL" id="CP146016">
    <property type="protein sequence ID" value="WWQ59455.1"/>
    <property type="molecule type" value="Genomic_DNA"/>
</dbReference>
<protein>
    <submittedName>
        <fullName evidence="2">DUF4143 domain-containing protein</fullName>
    </submittedName>
</protein>
<evidence type="ECO:0000259" key="1">
    <source>
        <dbReference type="Pfam" id="PF13635"/>
    </source>
</evidence>